<evidence type="ECO:0000313" key="3">
    <source>
        <dbReference type="Proteomes" id="UP000297295"/>
    </source>
</evidence>
<dbReference type="PROSITE" id="PS51186">
    <property type="entry name" value="GNAT"/>
    <property type="match status" value="1"/>
</dbReference>
<keyword evidence="3" id="KW-1185">Reference proteome</keyword>
<comment type="caution">
    <text evidence="2">The sequence shown here is derived from an EMBL/GenBank/DDBJ whole genome shotgun (WGS) entry which is preliminary data.</text>
</comment>
<name>A0A4E0Q5I8_9EURY</name>
<dbReference type="OrthoDB" id="43754at2157"/>
<dbReference type="RefSeq" id="WP_135389479.1">
    <property type="nucleotide sequence ID" value="NZ_PGGK01000005.1"/>
</dbReference>
<dbReference type="SUPFAM" id="SSF55729">
    <property type="entry name" value="Acyl-CoA N-acyltransferases (Nat)"/>
    <property type="match status" value="1"/>
</dbReference>
<proteinExistence type="predicted"/>
<dbReference type="Gene3D" id="3.40.630.30">
    <property type="match status" value="1"/>
</dbReference>
<reference evidence="2 3" key="1">
    <citation type="submission" date="2017-11" db="EMBL/GenBank/DDBJ databases">
        <title>Isolation and Characterization of Methanogenic Archaea from Saline Meromictic Lake at Siberia.</title>
        <authorList>
            <person name="Shen Y."/>
            <person name="Huang H.-H."/>
            <person name="Lai M.-C."/>
            <person name="Chen S.-C."/>
        </authorList>
    </citation>
    <scope>NUCLEOTIDE SEQUENCE [LARGE SCALE GENOMIC DNA]</scope>
    <source>
        <strain evidence="2 3">SY-01</strain>
    </source>
</reference>
<organism evidence="2 3">
    <name type="scientific">Methanolobus halotolerans</name>
    <dbReference type="NCBI Taxonomy" id="2052935"/>
    <lineage>
        <taxon>Archaea</taxon>
        <taxon>Methanobacteriati</taxon>
        <taxon>Methanobacteriota</taxon>
        <taxon>Stenosarchaea group</taxon>
        <taxon>Methanomicrobia</taxon>
        <taxon>Methanosarcinales</taxon>
        <taxon>Methanosarcinaceae</taxon>
        <taxon>Methanolobus</taxon>
    </lineage>
</organism>
<sequence>MSIEAIERGFVWKLHVIKRQSMTAFKLILGSLAIHRWVRVADNHITHMSDEALKDVLRLYNENFPEINEKRFTMYARSFKKTTYVYKDNDEVKGYCLYYVTSPLSSLGLKKTATLYSFTVDSRCRGQGIGTNLLQNSIHEMRLNRIDRIKLYVDSDNIAAINLYQKVGFEVKEEVMDICGLGKKCYEMEIKFDKKSQAGSDLSGNPFMVT</sequence>
<gene>
    <name evidence="2" type="ORF">CUN85_06320</name>
</gene>
<keyword evidence="2" id="KW-0808">Transferase</keyword>
<evidence type="ECO:0000259" key="1">
    <source>
        <dbReference type="PROSITE" id="PS51186"/>
    </source>
</evidence>
<dbReference type="PANTHER" id="PTHR47542:SF2">
    <property type="entry name" value="ACYL-COA N-ACYLTRANSFERASES (NAT) SUPERFAMILY PROTEIN"/>
    <property type="match status" value="1"/>
</dbReference>
<dbReference type="CDD" id="cd04301">
    <property type="entry name" value="NAT_SF"/>
    <property type="match status" value="1"/>
</dbReference>
<dbReference type="EMBL" id="PGGK01000005">
    <property type="protein sequence ID" value="TGC09440.1"/>
    <property type="molecule type" value="Genomic_DNA"/>
</dbReference>
<feature type="domain" description="N-acetyltransferase" evidence="1">
    <location>
        <begin position="43"/>
        <end position="193"/>
    </location>
</feature>
<dbReference type="PANTHER" id="PTHR47542">
    <property type="entry name" value="ACYL-COA N-ACYLTRANSFERASES (NAT) SUPERFAMILY PROTEIN"/>
    <property type="match status" value="1"/>
</dbReference>
<evidence type="ECO:0000313" key="2">
    <source>
        <dbReference type="EMBL" id="TGC09440.1"/>
    </source>
</evidence>
<dbReference type="InterPro" id="IPR016181">
    <property type="entry name" value="Acyl_CoA_acyltransferase"/>
</dbReference>
<dbReference type="Pfam" id="PF00583">
    <property type="entry name" value="Acetyltransf_1"/>
    <property type="match status" value="1"/>
</dbReference>
<dbReference type="InterPro" id="IPR000182">
    <property type="entry name" value="GNAT_dom"/>
</dbReference>
<protein>
    <submittedName>
        <fullName evidence="2">N-acetyltransferase</fullName>
    </submittedName>
</protein>
<dbReference type="Proteomes" id="UP000297295">
    <property type="component" value="Unassembled WGS sequence"/>
</dbReference>
<dbReference type="AlphaFoldDB" id="A0A4E0Q5I8"/>
<dbReference type="GO" id="GO:0016747">
    <property type="term" value="F:acyltransferase activity, transferring groups other than amino-acyl groups"/>
    <property type="evidence" value="ECO:0007669"/>
    <property type="project" value="InterPro"/>
</dbReference>
<accession>A0A4E0Q5I8</accession>